<organism evidence="2 3">
    <name type="scientific">Gossypium trilobum</name>
    <dbReference type="NCBI Taxonomy" id="34281"/>
    <lineage>
        <taxon>Eukaryota</taxon>
        <taxon>Viridiplantae</taxon>
        <taxon>Streptophyta</taxon>
        <taxon>Embryophyta</taxon>
        <taxon>Tracheophyta</taxon>
        <taxon>Spermatophyta</taxon>
        <taxon>Magnoliopsida</taxon>
        <taxon>eudicotyledons</taxon>
        <taxon>Gunneridae</taxon>
        <taxon>Pentapetalae</taxon>
        <taxon>rosids</taxon>
        <taxon>malvids</taxon>
        <taxon>Malvales</taxon>
        <taxon>Malvaceae</taxon>
        <taxon>Malvoideae</taxon>
        <taxon>Gossypium</taxon>
    </lineage>
</organism>
<dbReference type="PANTHER" id="PTHR47074">
    <property type="entry name" value="BNAC02G40300D PROTEIN"/>
    <property type="match status" value="1"/>
</dbReference>
<dbReference type="Pfam" id="PF13456">
    <property type="entry name" value="RVT_3"/>
    <property type="match status" value="1"/>
</dbReference>
<evidence type="ECO:0000259" key="1">
    <source>
        <dbReference type="Pfam" id="PF13456"/>
    </source>
</evidence>
<proteinExistence type="predicted"/>
<protein>
    <recommendedName>
        <fullName evidence="1">RNase H type-1 domain-containing protein</fullName>
    </recommendedName>
</protein>
<dbReference type="AlphaFoldDB" id="A0A7J9DKJ5"/>
<dbReference type="InterPro" id="IPR052929">
    <property type="entry name" value="RNase_H-like_EbsB-rel"/>
</dbReference>
<sequence>MCPVCTGEVENTKYVFRDCAVTKEIWQKLDFVWPPLDREKLPSRGQEIERWRLLEASNLKINFDVAFNKQENTSCSRIMIRDSNGGVLGSKTALNRNVPSAFAAEALACAQVVQMGLEIYLSTVEVEGDSLSICWFKHTPRMANMVAHAVATEGLKRGENIYLRRGVFGYVAVSLENDQRWIRSLN</sequence>
<gene>
    <name evidence="2" type="ORF">Gotri_023885</name>
</gene>
<comment type="caution">
    <text evidence="2">The sequence shown here is derived from an EMBL/GenBank/DDBJ whole genome shotgun (WGS) entry which is preliminary data.</text>
</comment>
<feature type="domain" description="RNase H type-1" evidence="1">
    <location>
        <begin position="62"/>
        <end position="133"/>
    </location>
</feature>
<dbReference type="GO" id="GO:0004523">
    <property type="term" value="F:RNA-DNA hybrid ribonuclease activity"/>
    <property type="evidence" value="ECO:0007669"/>
    <property type="project" value="InterPro"/>
</dbReference>
<dbReference type="PANTHER" id="PTHR47074:SF61">
    <property type="entry name" value="RNASE H TYPE-1 DOMAIN-CONTAINING PROTEIN"/>
    <property type="match status" value="1"/>
</dbReference>
<evidence type="ECO:0000313" key="2">
    <source>
        <dbReference type="EMBL" id="MBA0761207.1"/>
    </source>
</evidence>
<dbReference type="EMBL" id="JABEZW010000003">
    <property type="protein sequence ID" value="MBA0761207.1"/>
    <property type="molecule type" value="Genomic_DNA"/>
</dbReference>
<evidence type="ECO:0000313" key="3">
    <source>
        <dbReference type="Proteomes" id="UP000593568"/>
    </source>
</evidence>
<name>A0A7J9DKJ5_9ROSI</name>
<reference evidence="2 3" key="1">
    <citation type="journal article" date="2019" name="Genome Biol. Evol.">
        <title>Insights into the evolution of the New World diploid cottons (Gossypium, subgenus Houzingenia) based on genome sequencing.</title>
        <authorList>
            <person name="Grover C.E."/>
            <person name="Arick M.A. 2nd"/>
            <person name="Thrash A."/>
            <person name="Conover J.L."/>
            <person name="Sanders W.S."/>
            <person name="Peterson D.G."/>
            <person name="Frelichowski J.E."/>
            <person name="Scheffler J.A."/>
            <person name="Scheffler B.E."/>
            <person name="Wendel J.F."/>
        </authorList>
    </citation>
    <scope>NUCLEOTIDE SEQUENCE [LARGE SCALE GENOMIC DNA]</scope>
    <source>
        <strain evidence="2">8</strain>
        <tissue evidence="2">Leaf</tissue>
    </source>
</reference>
<dbReference type="GO" id="GO:0003676">
    <property type="term" value="F:nucleic acid binding"/>
    <property type="evidence" value="ECO:0007669"/>
    <property type="project" value="InterPro"/>
</dbReference>
<dbReference type="InterPro" id="IPR002156">
    <property type="entry name" value="RNaseH_domain"/>
</dbReference>
<dbReference type="Proteomes" id="UP000593568">
    <property type="component" value="Unassembled WGS sequence"/>
</dbReference>
<accession>A0A7J9DKJ5</accession>
<keyword evidence="3" id="KW-1185">Reference proteome</keyword>